<dbReference type="PANTHER" id="PTHR12175">
    <property type="entry name" value="AD039 HT014 THIOREDOXIN FAMILY TRP26"/>
    <property type="match status" value="1"/>
</dbReference>
<evidence type="ECO:0000313" key="5">
    <source>
        <dbReference type="Proteomes" id="UP001153069"/>
    </source>
</evidence>
<dbReference type="Gene3D" id="2.60.120.470">
    <property type="entry name" value="PITH domain"/>
    <property type="match status" value="1"/>
</dbReference>
<evidence type="ECO:0000313" key="4">
    <source>
        <dbReference type="EMBL" id="CAB9506122.1"/>
    </source>
</evidence>
<name>A0A9N8DP07_9STRA</name>
<dbReference type="InterPro" id="IPR008979">
    <property type="entry name" value="Galactose-bd-like_sf"/>
</dbReference>
<dbReference type="SUPFAM" id="SSF49785">
    <property type="entry name" value="Galactose-binding domain-like"/>
    <property type="match status" value="1"/>
</dbReference>
<feature type="compositionally biased region" description="Basic and acidic residues" evidence="2">
    <location>
        <begin position="8"/>
        <end position="19"/>
    </location>
</feature>
<dbReference type="InterPro" id="IPR037047">
    <property type="entry name" value="PITH_dom_sf"/>
</dbReference>
<dbReference type="Pfam" id="PF06201">
    <property type="entry name" value="PITH"/>
    <property type="match status" value="1"/>
</dbReference>
<dbReference type="InterPro" id="IPR010400">
    <property type="entry name" value="PITH_dom"/>
</dbReference>
<proteinExistence type="inferred from homology"/>
<feature type="region of interest" description="Disordered" evidence="2">
    <location>
        <begin position="198"/>
        <end position="218"/>
    </location>
</feature>
<dbReference type="OrthoDB" id="2635at2759"/>
<organism evidence="4 5">
    <name type="scientific">Seminavis robusta</name>
    <dbReference type="NCBI Taxonomy" id="568900"/>
    <lineage>
        <taxon>Eukaryota</taxon>
        <taxon>Sar</taxon>
        <taxon>Stramenopiles</taxon>
        <taxon>Ochrophyta</taxon>
        <taxon>Bacillariophyta</taxon>
        <taxon>Bacillariophyceae</taxon>
        <taxon>Bacillariophycidae</taxon>
        <taxon>Naviculales</taxon>
        <taxon>Naviculaceae</taxon>
        <taxon>Seminavis</taxon>
    </lineage>
</organism>
<feature type="region of interest" description="Disordered" evidence="2">
    <location>
        <begin position="1"/>
        <end position="23"/>
    </location>
</feature>
<feature type="domain" description="PITH" evidence="3">
    <location>
        <begin position="13"/>
        <end position="198"/>
    </location>
</feature>
<sequence>MDPPECSGHSHDHGDHTDDLGLSLRPQMDLDRVQCLNEEVANAGRSILKLHEERLSTRPSLTSPEDDPELLLTIPFTEAVSCQTISIHSLGNTAGVAAPRIVKLFAERENLDFDTARELEPSMTLELLPPHHMPELGTIDYPLRPAGRFQNISTLTIFVESNYDDNGEAGTEITYVGIKGKGTKMKRKAVDCVYESQGMPKDHKVPGGEFGNTDVVPE</sequence>
<dbReference type="GO" id="GO:0005737">
    <property type="term" value="C:cytoplasm"/>
    <property type="evidence" value="ECO:0007669"/>
    <property type="project" value="UniProtKB-ARBA"/>
</dbReference>
<dbReference type="PROSITE" id="PS51532">
    <property type="entry name" value="PITH"/>
    <property type="match status" value="1"/>
</dbReference>
<accession>A0A9N8DP07</accession>
<comment type="similarity">
    <text evidence="1">Belongs to the PITHD1 family.</text>
</comment>
<comment type="caution">
    <text evidence="4">The sequence shown here is derived from an EMBL/GenBank/DDBJ whole genome shotgun (WGS) entry which is preliminary data.</text>
</comment>
<evidence type="ECO:0000256" key="2">
    <source>
        <dbReference type="SAM" id="MobiDB-lite"/>
    </source>
</evidence>
<protein>
    <submittedName>
        <fullName evidence="4">PITH domain-containing protein</fullName>
    </submittedName>
</protein>
<dbReference type="PANTHER" id="PTHR12175:SF1">
    <property type="entry name" value="PITH DOMAIN-CONTAINING PROTEIN 1"/>
    <property type="match status" value="1"/>
</dbReference>
<dbReference type="InterPro" id="IPR045099">
    <property type="entry name" value="PITH1-like"/>
</dbReference>
<dbReference type="AlphaFoldDB" id="A0A9N8DP07"/>
<dbReference type="Proteomes" id="UP001153069">
    <property type="component" value="Unassembled WGS sequence"/>
</dbReference>
<evidence type="ECO:0000256" key="1">
    <source>
        <dbReference type="ARBA" id="ARBA00025788"/>
    </source>
</evidence>
<keyword evidence="5" id="KW-1185">Reference proteome</keyword>
<reference evidence="4" key="1">
    <citation type="submission" date="2020-06" db="EMBL/GenBank/DDBJ databases">
        <authorList>
            <consortium name="Plant Systems Biology data submission"/>
        </authorList>
    </citation>
    <scope>NUCLEOTIDE SEQUENCE</scope>
    <source>
        <strain evidence="4">D6</strain>
    </source>
</reference>
<evidence type="ECO:0000259" key="3">
    <source>
        <dbReference type="PROSITE" id="PS51532"/>
    </source>
</evidence>
<gene>
    <name evidence="4" type="ORF">SEMRO_255_G100300.1</name>
</gene>
<dbReference type="EMBL" id="CAICTM010000254">
    <property type="protein sequence ID" value="CAB9506122.1"/>
    <property type="molecule type" value="Genomic_DNA"/>
</dbReference>